<reference evidence="1 2" key="1">
    <citation type="journal article" date="2019" name="ACS Chem. Biol.">
        <title>Identification and Mobilization of a Cryptic Antibiotic Biosynthesis Gene Locus from a Human-Pathogenic Nocardia Isolate.</title>
        <authorList>
            <person name="Herisse M."/>
            <person name="Ishida K."/>
            <person name="Porter J.L."/>
            <person name="Howden B."/>
            <person name="Hertweck C."/>
            <person name="Stinear T.P."/>
            <person name="Pidot S.J."/>
        </authorList>
    </citation>
    <scope>NUCLEOTIDE SEQUENCE [LARGE SCALE GENOMIC DNA]</scope>
    <source>
        <strain evidence="1 2">AUSMDU00012717</strain>
    </source>
</reference>
<dbReference type="AlphaFoldDB" id="A0A6G9YT49"/>
<accession>A0A6G9YT49</accession>
<keyword evidence="2" id="KW-1185">Reference proteome</keyword>
<gene>
    <name evidence="1" type="ORF">F5544_41880</name>
</gene>
<dbReference type="KEGG" id="nah:F5544_41880"/>
<evidence type="ECO:0000313" key="2">
    <source>
        <dbReference type="Proteomes" id="UP000503540"/>
    </source>
</evidence>
<protein>
    <submittedName>
        <fullName evidence="1">Uncharacterized protein</fullName>
    </submittedName>
</protein>
<evidence type="ECO:0000313" key="1">
    <source>
        <dbReference type="EMBL" id="QIS16186.1"/>
    </source>
</evidence>
<proteinExistence type="predicted"/>
<dbReference type="Proteomes" id="UP000503540">
    <property type="component" value="Chromosome"/>
</dbReference>
<sequence length="46" mass="5185">MRAFVVDATVVRGLLVSAVMRLLGTANWWAPAAPRRLHRRLGLRET</sequence>
<organism evidence="1 2">
    <name type="scientific">Nocardia arthritidis</name>
    <dbReference type="NCBI Taxonomy" id="228602"/>
    <lineage>
        <taxon>Bacteria</taxon>
        <taxon>Bacillati</taxon>
        <taxon>Actinomycetota</taxon>
        <taxon>Actinomycetes</taxon>
        <taxon>Mycobacteriales</taxon>
        <taxon>Nocardiaceae</taxon>
        <taxon>Nocardia</taxon>
    </lineage>
</organism>
<name>A0A6G9YT49_9NOCA</name>
<dbReference type="EMBL" id="CP046172">
    <property type="protein sequence ID" value="QIS16186.1"/>
    <property type="molecule type" value="Genomic_DNA"/>
</dbReference>
<dbReference type="RefSeq" id="WP_167471251.1">
    <property type="nucleotide sequence ID" value="NZ_CP046172.1"/>
</dbReference>